<keyword evidence="4 7" id="KW-0520">NAD</keyword>
<keyword evidence="1 7" id="KW-0963">Cytoplasm</keyword>
<dbReference type="SUPFAM" id="SSF51735">
    <property type="entry name" value="NAD(P)-binding Rossmann-fold domains"/>
    <property type="match status" value="1"/>
</dbReference>
<protein>
    <recommendedName>
        <fullName evidence="7">Redox-sensing transcriptional repressor Rex</fullName>
    </recommendedName>
</protein>
<evidence type="ECO:0000256" key="2">
    <source>
        <dbReference type="ARBA" id="ARBA00022491"/>
    </source>
</evidence>
<dbReference type="GO" id="GO:0045892">
    <property type="term" value="P:negative regulation of DNA-templated transcription"/>
    <property type="evidence" value="ECO:0007669"/>
    <property type="project" value="InterPro"/>
</dbReference>
<dbReference type="Gene3D" id="1.10.10.10">
    <property type="entry name" value="Winged helix-like DNA-binding domain superfamily/Winged helix DNA-binding domain"/>
    <property type="match status" value="1"/>
</dbReference>
<proteinExistence type="inferred from homology"/>
<keyword evidence="5 7" id="KW-0238">DNA-binding</keyword>
<dbReference type="GO" id="GO:0003677">
    <property type="term" value="F:DNA binding"/>
    <property type="evidence" value="ECO:0007669"/>
    <property type="project" value="UniProtKB-UniRule"/>
</dbReference>
<evidence type="ECO:0000313" key="10">
    <source>
        <dbReference type="Proteomes" id="UP000229307"/>
    </source>
</evidence>
<dbReference type="Pfam" id="PF02629">
    <property type="entry name" value="CoA_binding"/>
    <property type="match status" value="1"/>
</dbReference>
<dbReference type="AlphaFoldDB" id="A0A2M7S985"/>
<dbReference type="PANTHER" id="PTHR35786:SF1">
    <property type="entry name" value="REDOX-SENSING TRANSCRIPTIONAL REPRESSOR REX 1"/>
    <property type="match status" value="1"/>
</dbReference>
<dbReference type="GO" id="GO:0051775">
    <property type="term" value="P:response to redox state"/>
    <property type="evidence" value="ECO:0007669"/>
    <property type="project" value="InterPro"/>
</dbReference>
<dbReference type="InterPro" id="IPR036291">
    <property type="entry name" value="NAD(P)-bd_dom_sf"/>
</dbReference>
<comment type="similarity">
    <text evidence="7">Belongs to the transcriptional regulatory Rex family.</text>
</comment>
<organism evidence="9 10">
    <name type="scientific">Candidatus Desantisbacteria bacterium CG_4_10_14_0_8_um_filter_48_22</name>
    <dbReference type="NCBI Taxonomy" id="1974543"/>
    <lineage>
        <taxon>Bacteria</taxon>
        <taxon>Candidatus Desantisiibacteriota</taxon>
    </lineage>
</organism>
<dbReference type="Proteomes" id="UP000229307">
    <property type="component" value="Unassembled WGS sequence"/>
</dbReference>
<dbReference type="NCBIfam" id="NF003993">
    <property type="entry name" value="PRK05472.2-2"/>
    <property type="match status" value="1"/>
</dbReference>
<dbReference type="NCBIfam" id="NF003989">
    <property type="entry name" value="PRK05472.1-3"/>
    <property type="match status" value="1"/>
</dbReference>
<dbReference type="SUPFAM" id="SSF46785">
    <property type="entry name" value="Winged helix' DNA-binding domain"/>
    <property type="match status" value="1"/>
</dbReference>
<dbReference type="SMART" id="SM00881">
    <property type="entry name" value="CoA_binding"/>
    <property type="match status" value="1"/>
</dbReference>
<evidence type="ECO:0000256" key="3">
    <source>
        <dbReference type="ARBA" id="ARBA00023015"/>
    </source>
</evidence>
<sequence length="213" mass="23434">MSTFKIPQNTIARLSLYFRALSESRSNNISSYEISRLTGFSDAQIRRDLTYFGQFGTPGQGYDVEQLQSKILKILGIDKKWKIALIGIGNLGSALLNYKGFKTQGMEIMAAFDSDVKKIGEVQSGVQIEDIHNLSRVVKKKKIKMAIIAVPVSAAISVINNAVASGIKAILNFAPIRIKVPPAVALLNIDIGVELERLSYLAKRLPKIEETIP</sequence>
<dbReference type="InterPro" id="IPR036390">
    <property type="entry name" value="WH_DNA-bd_sf"/>
</dbReference>
<dbReference type="InterPro" id="IPR036388">
    <property type="entry name" value="WH-like_DNA-bd_sf"/>
</dbReference>
<name>A0A2M7S985_9BACT</name>
<evidence type="ECO:0000256" key="1">
    <source>
        <dbReference type="ARBA" id="ARBA00022490"/>
    </source>
</evidence>
<dbReference type="GO" id="GO:0003700">
    <property type="term" value="F:DNA-binding transcription factor activity"/>
    <property type="evidence" value="ECO:0007669"/>
    <property type="project" value="UniProtKB-UniRule"/>
</dbReference>
<comment type="caution">
    <text evidence="9">The sequence shown here is derived from an EMBL/GenBank/DDBJ whole genome shotgun (WGS) entry which is preliminary data.</text>
</comment>
<dbReference type="InterPro" id="IPR058236">
    <property type="entry name" value="Rex_actinobacterial-type"/>
</dbReference>
<evidence type="ECO:0000259" key="8">
    <source>
        <dbReference type="SMART" id="SM00881"/>
    </source>
</evidence>
<dbReference type="Pfam" id="PF06971">
    <property type="entry name" value="Put_DNA-bind_N"/>
    <property type="match status" value="1"/>
</dbReference>
<evidence type="ECO:0000256" key="7">
    <source>
        <dbReference type="HAMAP-Rule" id="MF_01131"/>
    </source>
</evidence>
<evidence type="ECO:0000256" key="4">
    <source>
        <dbReference type="ARBA" id="ARBA00023027"/>
    </source>
</evidence>
<dbReference type="NCBIfam" id="NF003994">
    <property type="entry name" value="PRK05472.2-3"/>
    <property type="match status" value="1"/>
</dbReference>
<dbReference type="Gene3D" id="3.40.50.720">
    <property type="entry name" value="NAD(P)-binding Rossmann-like Domain"/>
    <property type="match status" value="1"/>
</dbReference>
<gene>
    <name evidence="7" type="primary">rex</name>
    <name evidence="9" type="ORF">COY52_08580</name>
</gene>
<comment type="caution">
    <text evidence="7">Lacks conserved residue(s) required for the propagation of feature annotation.</text>
</comment>
<dbReference type="InterPro" id="IPR003781">
    <property type="entry name" value="CoA-bd"/>
</dbReference>
<dbReference type="EMBL" id="PFMR01000228">
    <property type="protein sequence ID" value="PIZ15873.1"/>
    <property type="molecule type" value="Genomic_DNA"/>
</dbReference>
<dbReference type="HAMAP" id="MF_01131">
    <property type="entry name" value="Rex"/>
    <property type="match status" value="1"/>
</dbReference>
<accession>A0A2M7S985</accession>
<dbReference type="NCBIfam" id="NF003995">
    <property type="entry name" value="PRK05472.2-4"/>
    <property type="match status" value="1"/>
</dbReference>
<keyword evidence="2 7" id="KW-0678">Repressor</keyword>
<dbReference type="GO" id="GO:0005737">
    <property type="term" value="C:cytoplasm"/>
    <property type="evidence" value="ECO:0007669"/>
    <property type="project" value="UniProtKB-SubCell"/>
</dbReference>
<dbReference type="PANTHER" id="PTHR35786">
    <property type="entry name" value="REDOX-SENSING TRANSCRIPTIONAL REPRESSOR REX"/>
    <property type="match status" value="1"/>
</dbReference>
<dbReference type="NCBIfam" id="NF003996">
    <property type="entry name" value="PRK05472.2-5"/>
    <property type="match status" value="1"/>
</dbReference>
<evidence type="ECO:0000313" key="9">
    <source>
        <dbReference type="EMBL" id="PIZ15873.1"/>
    </source>
</evidence>
<feature type="domain" description="CoA-binding" evidence="8">
    <location>
        <begin position="76"/>
        <end position="177"/>
    </location>
</feature>
<comment type="subcellular location">
    <subcellularLocation>
        <location evidence="7">Cytoplasm</location>
    </subcellularLocation>
</comment>
<keyword evidence="6 7" id="KW-0804">Transcription</keyword>
<dbReference type="InterPro" id="IPR009718">
    <property type="entry name" value="Rex_DNA-bd_C_dom"/>
</dbReference>
<evidence type="ECO:0000256" key="5">
    <source>
        <dbReference type="ARBA" id="ARBA00023125"/>
    </source>
</evidence>
<dbReference type="InterPro" id="IPR022876">
    <property type="entry name" value="Tscrpt_rep_Rex"/>
</dbReference>
<comment type="subunit">
    <text evidence="7">Homodimer.</text>
</comment>
<comment type="function">
    <text evidence="7">Modulates transcription in response to changes in cellular NADH/NAD(+) redox state.</text>
</comment>
<reference evidence="10" key="1">
    <citation type="submission" date="2017-09" db="EMBL/GenBank/DDBJ databases">
        <title>Depth-based differentiation of microbial function through sediment-hosted aquifers and enrichment of novel symbionts in the deep terrestrial subsurface.</title>
        <authorList>
            <person name="Probst A.J."/>
            <person name="Ladd B."/>
            <person name="Jarett J.K."/>
            <person name="Geller-Mcgrath D.E."/>
            <person name="Sieber C.M.K."/>
            <person name="Emerson J.B."/>
            <person name="Anantharaman K."/>
            <person name="Thomas B.C."/>
            <person name="Malmstrom R."/>
            <person name="Stieglmeier M."/>
            <person name="Klingl A."/>
            <person name="Woyke T."/>
            <person name="Ryan C.M."/>
            <person name="Banfield J.F."/>
        </authorList>
    </citation>
    <scope>NUCLEOTIDE SEQUENCE [LARGE SCALE GENOMIC DNA]</scope>
</reference>
<feature type="binding site" evidence="7">
    <location>
        <begin position="87"/>
        <end position="92"/>
    </location>
    <ligand>
        <name>NAD(+)</name>
        <dbReference type="ChEBI" id="CHEBI:57540"/>
    </ligand>
</feature>
<keyword evidence="3 7" id="KW-0805">Transcription regulation</keyword>
<evidence type="ECO:0000256" key="6">
    <source>
        <dbReference type="ARBA" id="ARBA00023163"/>
    </source>
</evidence>